<name>A0AAE1A5F4_9GAST</name>
<dbReference type="Proteomes" id="UP001283361">
    <property type="component" value="Unassembled WGS sequence"/>
</dbReference>
<comment type="caution">
    <text evidence="2">The sequence shown here is derived from an EMBL/GenBank/DDBJ whole genome shotgun (WGS) entry which is preliminary data.</text>
</comment>
<sequence length="82" mass="9544">MVGGKRHSAWTLHQQSHQNRAQHFRDVNRKLVRCHIQIPVSKERKQTTGEDLRAARTVALRMFPRLKTANGVFSLMCLPIRK</sequence>
<protein>
    <submittedName>
        <fullName evidence="2">Uncharacterized protein</fullName>
    </submittedName>
</protein>
<evidence type="ECO:0000256" key="1">
    <source>
        <dbReference type="SAM" id="MobiDB-lite"/>
    </source>
</evidence>
<evidence type="ECO:0000313" key="3">
    <source>
        <dbReference type="Proteomes" id="UP001283361"/>
    </source>
</evidence>
<feature type="compositionally biased region" description="Polar residues" evidence="1">
    <location>
        <begin position="11"/>
        <end position="21"/>
    </location>
</feature>
<evidence type="ECO:0000313" key="2">
    <source>
        <dbReference type="EMBL" id="KAK3780806.1"/>
    </source>
</evidence>
<reference evidence="2" key="1">
    <citation type="journal article" date="2023" name="G3 (Bethesda)">
        <title>A reference genome for the long-term kleptoplast-retaining sea slug Elysia crispata morphotype clarki.</title>
        <authorList>
            <person name="Eastman K.E."/>
            <person name="Pendleton A.L."/>
            <person name="Shaikh M.A."/>
            <person name="Suttiyut T."/>
            <person name="Ogas R."/>
            <person name="Tomko P."/>
            <person name="Gavelis G."/>
            <person name="Widhalm J.R."/>
            <person name="Wisecaver J.H."/>
        </authorList>
    </citation>
    <scope>NUCLEOTIDE SEQUENCE</scope>
    <source>
        <strain evidence="2">ECLA1</strain>
    </source>
</reference>
<keyword evidence="3" id="KW-1185">Reference proteome</keyword>
<dbReference type="EMBL" id="JAWDGP010002684">
    <property type="protein sequence ID" value="KAK3780806.1"/>
    <property type="molecule type" value="Genomic_DNA"/>
</dbReference>
<gene>
    <name evidence="2" type="ORF">RRG08_059450</name>
</gene>
<dbReference type="AlphaFoldDB" id="A0AAE1A5F4"/>
<proteinExistence type="predicted"/>
<organism evidence="2 3">
    <name type="scientific">Elysia crispata</name>
    <name type="common">lettuce slug</name>
    <dbReference type="NCBI Taxonomy" id="231223"/>
    <lineage>
        <taxon>Eukaryota</taxon>
        <taxon>Metazoa</taxon>
        <taxon>Spiralia</taxon>
        <taxon>Lophotrochozoa</taxon>
        <taxon>Mollusca</taxon>
        <taxon>Gastropoda</taxon>
        <taxon>Heterobranchia</taxon>
        <taxon>Euthyneura</taxon>
        <taxon>Panpulmonata</taxon>
        <taxon>Sacoglossa</taxon>
        <taxon>Placobranchoidea</taxon>
        <taxon>Plakobranchidae</taxon>
        <taxon>Elysia</taxon>
    </lineage>
</organism>
<accession>A0AAE1A5F4</accession>
<feature type="region of interest" description="Disordered" evidence="1">
    <location>
        <begin position="1"/>
        <end position="22"/>
    </location>
</feature>